<sequence length="426" mass="47124">MKRKYLNLRKLTPVLVFGASCVVQAQVSTSLNLHNRGDVFVSPDEMLSIKGAFSNTKDATFINNGEVHFFDDFTNEGSFMFSKSTKASKVFFEQLEIAQAKHKISGGENTTFLEDVIFNTEGLDLTTEISIAGKALFERGHVVVNAPLSGAITFLEGSSIDKVSNDSHVVGFADREGKQEQIMPVGDGTYYRPITFGESKGAKDLFQTQYKRSNPLVGRAHSEKNAIVEINNAEYWEVNSKVSDAGVILTLSWNEQTTPASLLLTPEKNLHIVRWDVSNLKWEDVGGIVDVSTKTVRTPMTVNTNGIFTLGIVNGDYNTEIKIYNAVSPDGDGMNDYFIIDNIDKYPNNSVQIVNRWGGKVYSTNNYDRNGDGSMNVFRGEAEGKGVLLSGKLPSGTYYYIVKYEVQTAKGSEMITKTGYLHLENN</sequence>
<accession>A0AAJ5BDP8</accession>
<organism evidence="2 3">
    <name type="scientific">Myroides profundi</name>
    <dbReference type="NCBI Taxonomy" id="480520"/>
    <lineage>
        <taxon>Bacteria</taxon>
        <taxon>Pseudomonadati</taxon>
        <taxon>Bacteroidota</taxon>
        <taxon>Flavobacteriia</taxon>
        <taxon>Flavobacteriales</taxon>
        <taxon>Flavobacteriaceae</taxon>
        <taxon>Myroides</taxon>
    </lineage>
</organism>
<dbReference type="Pfam" id="PF13585">
    <property type="entry name" value="CHU_C"/>
    <property type="match status" value="1"/>
</dbReference>
<feature type="chain" id="PRO_5042488569" evidence="1">
    <location>
        <begin position="26"/>
        <end position="426"/>
    </location>
</feature>
<evidence type="ECO:0000256" key="1">
    <source>
        <dbReference type="SAM" id="SignalP"/>
    </source>
</evidence>
<name>A0AAJ5BDP8_MYRPR</name>
<dbReference type="RefSeq" id="WP_041893418.1">
    <property type="nucleotide sequence ID" value="NZ_CP010817.1"/>
</dbReference>
<dbReference type="Proteomes" id="UP000183496">
    <property type="component" value="Unassembled WGS sequence"/>
</dbReference>
<proteinExistence type="predicted"/>
<reference evidence="2 3" key="1">
    <citation type="submission" date="2016-10" db="EMBL/GenBank/DDBJ databases">
        <authorList>
            <person name="Varghese N."/>
            <person name="Submissions S."/>
        </authorList>
    </citation>
    <scope>NUCLEOTIDE SEQUENCE [LARGE SCALE GENOMIC DNA]</scope>
    <source>
        <strain evidence="3">DSM 19823 / KCTC 23066 / CCTCC M 208030 / D25</strain>
    </source>
</reference>
<dbReference type="EMBL" id="FOFY01000005">
    <property type="protein sequence ID" value="SEQ70876.1"/>
    <property type="molecule type" value="Genomic_DNA"/>
</dbReference>
<comment type="caution">
    <text evidence="2">The sequence shown here is derived from an EMBL/GenBank/DDBJ whole genome shotgun (WGS) entry which is preliminary data.</text>
</comment>
<gene>
    <name evidence="2" type="ORF">SAMN04488089_105113</name>
</gene>
<evidence type="ECO:0000313" key="2">
    <source>
        <dbReference type="EMBL" id="SEQ70876.1"/>
    </source>
</evidence>
<evidence type="ECO:0000313" key="3">
    <source>
        <dbReference type="Proteomes" id="UP000183496"/>
    </source>
</evidence>
<keyword evidence="1" id="KW-0732">Signal</keyword>
<dbReference type="KEGG" id="mpw:MPR_2760"/>
<protein>
    <submittedName>
        <fullName evidence="2">Gliding motility-associated C-terminal domain-containing protein</fullName>
    </submittedName>
</protein>
<dbReference type="AlphaFoldDB" id="A0AAJ5BDP8"/>
<feature type="signal peptide" evidence="1">
    <location>
        <begin position="1"/>
        <end position="25"/>
    </location>
</feature>
<dbReference type="PROSITE" id="PS51257">
    <property type="entry name" value="PROKAR_LIPOPROTEIN"/>
    <property type="match status" value="1"/>
</dbReference>
<keyword evidence="3" id="KW-1185">Reference proteome</keyword>